<evidence type="ECO:0000256" key="1">
    <source>
        <dbReference type="SAM" id="MobiDB-lite"/>
    </source>
</evidence>
<dbReference type="STRING" id="30069.A0A182XZ72"/>
<dbReference type="VEuPathDB" id="VectorBase:ASTEI01508"/>
<keyword evidence="2" id="KW-1133">Transmembrane helix</keyword>
<feature type="region of interest" description="Disordered" evidence="1">
    <location>
        <begin position="115"/>
        <end position="165"/>
    </location>
</feature>
<dbReference type="VEuPathDB" id="VectorBase:ASTE001785"/>
<dbReference type="VEuPathDB" id="VectorBase:ASTEI20_046156"/>
<organism evidence="3 4">
    <name type="scientific">Anopheles stephensi</name>
    <name type="common">Indo-Pakistan malaria mosquito</name>
    <dbReference type="NCBI Taxonomy" id="30069"/>
    <lineage>
        <taxon>Eukaryota</taxon>
        <taxon>Metazoa</taxon>
        <taxon>Ecdysozoa</taxon>
        <taxon>Arthropoda</taxon>
        <taxon>Hexapoda</taxon>
        <taxon>Insecta</taxon>
        <taxon>Pterygota</taxon>
        <taxon>Neoptera</taxon>
        <taxon>Endopterygota</taxon>
        <taxon>Diptera</taxon>
        <taxon>Nematocera</taxon>
        <taxon>Culicoidea</taxon>
        <taxon>Culicidae</taxon>
        <taxon>Anophelinae</taxon>
        <taxon>Anopheles</taxon>
    </lineage>
</organism>
<protein>
    <submittedName>
        <fullName evidence="3">Uncharacterized protein</fullName>
    </submittedName>
</protein>
<keyword evidence="2" id="KW-0472">Membrane</keyword>
<evidence type="ECO:0000313" key="3">
    <source>
        <dbReference type="EnsemblMetazoa" id="ASTEI01508-PA"/>
    </source>
</evidence>
<keyword evidence="4" id="KW-1185">Reference proteome</keyword>
<dbReference type="VEuPathDB" id="VectorBase:ASTE001784"/>
<dbReference type="AlphaFoldDB" id="A0A182XZ72"/>
<proteinExistence type="predicted"/>
<keyword evidence="2" id="KW-0812">Transmembrane</keyword>
<evidence type="ECO:0000313" key="4">
    <source>
        <dbReference type="Proteomes" id="UP000076408"/>
    </source>
</evidence>
<reference evidence="3" key="2">
    <citation type="submission" date="2020-05" db="UniProtKB">
        <authorList>
            <consortium name="EnsemblMetazoa"/>
        </authorList>
    </citation>
    <scope>IDENTIFICATION</scope>
    <source>
        <strain evidence="3">Indian</strain>
    </source>
</reference>
<accession>A0A182XZ72</accession>
<reference evidence="4" key="1">
    <citation type="journal article" date="2014" name="Genome Biol.">
        <title>Genome analysis of a major urban malaria vector mosquito, Anopheles stephensi.</title>
        <authorList>
            <person name="Jiang X."/>
            <person name="Peery A."/>
            <person name="Hall A.B."/>
            <person name="Sharma A."/>
            <person name="Chen X.G."/>
            <person name="Waterhouse R.M."/>
            <person name="Komissarov A."/>
            <person name="Riehle M.M."/>
            <person name="Shouche Y."/>
            <person name="Sharakhova M.V."/>
            <person name="Lawson D."/>
            <person name="Pakpour N."/>
            <person name="Arensburger P."/>
            <person name="Davidson V.L."/>
            <person name="Eiglmeier K."/>
            <person name="Emrich S."/>
            <person name="George P."/>
            <person name="Kennedy R.C."/>
            <person name="Mane S.P."/>
            <person name="Maslen G."/>
            <person name="Oringanje C."/>
            <person name="Qi Y."/>
            <person name="Settlage R."/>
            <person name="Tojo M."/>
            <person name="Tubio J.M."/>
            <person name="Unger M.F."/>
            <person name="Wang B."/>
            <person name="Vernick K.D."/>
            <person name="Ribeiro J.M."/>
            <person name="James A.A."/>
            <person name="Michel K."/>
            <person name="Riehle M.A."/>
            <person name="Luckhart S."/>
            <person name="Sharakhov I.V."/>
            <person name="Tu Z."/>
        </authorList>
    </citation>
    <scope>NUCLEOTIDE SEQUENCE [LARGE SCALE GENOMIC DNA]</scope>
    <source>
        <strain evidence="4">Indian</strain>
    </source>
</reference>
<name>A0A182XZ72_ANOST</name>
<feature type="transmembrane region" description="Helical" evidence="2">
    <location>
        <begin position="6"/>
        <end position="24"/>
    </location>
</feature>
<evidence type="ECO:0000256" key="2">
    <source>
        <dbReference type="SAM" id="Phobius"/>
    </source>
</evidence>
<dbReference type="EnsemblMetazoa" id="ASTEI01508-RA">
    <property type="protein sequence ID" value="ASTEI01508-PA"/>
    <property type="gene ID" value="ASTEI01508"/>
</dbReference>
<sequence>MDIVVFVVLKIFFMLFLIGGYYLARTIHARRTASVIVTQDIPGQGLSAPVTVTVPDAQQYNNYGFVQLARNPQSPVPPAQNVNSTSAYPAIPAAYPAQHPAPYPAQPYMQHYPLQTSAAPPTAPPHQQPTPVQFPSLPNTGMQYPAPPAASAMPGPPDARMFNPPSYDQVVAESLPVQPPYNPNFKG</sequence>
<dbReference type="Proteomes" id="UP000076408">
    <property type="component" value="Unassembled WGS sequence"/>
</dbReference>